<reference evidence="8 9" key="1">
    <citation type="submission" date="2024-05" db="EMBL/GenBank/DDBJ databases">
        <authorList>
            <person name="Wallberg A."/>
        </authorList>
    </citation>
    <scope>NUCLEOTIDE SEQUENCE [LARGE SCALE GENOMIC DNA]</scope>
</reference>
<dbReference type="EMBL" id="CAXKWB010004470">
    <property type="protein sequence ID" value="CAL4073804.1"/>
    <property type="molecule type" value="Genomic_DNA"/>
</dbReference>
<keyword evidence="2" id="KW-1015">Disulfide bond</keyword>
<evidence type="ECO:0000256" key="6">
    <source>
        <dbReference type="SAM" id="SignalP"/>
    </source>
</evidence>
<evidence type="ECO:0000256" key="4">
    <source>
        <dbReference type="SAM" id="MobiDB-lite"/>
    </source>
</evidence>
<dbReference type="AlphaFoldDB" id="A0AAV2Q6U2"/>
<feature type="compositionally biased region" description="Polar residues" evidence="4">
    <location>
        <begin position="198"/>
        <end position="208"/>
    </location>
</feature>
<keyword evidence="5" id="KW-0812">Transmembrane</keyword>
<feature type="region of interest" description="Disordered" evidence="4">
    <location>
        <begin position="198"/>
        <end position="218"/>
    </location>
</feature>
<evidence type="ECO:0000313" key="9">
    <source>
        <dbReference type="Proteomes" id="UP001497623"/>
    </source>
</evidence>
<organism evidence="8 9">
    <name type="scientific">Meganyctiphanes norvegica</name>
    <name type="common">Northern krill</name>
    <name type="synonym">Thysanopoda norvegica</name>
    <dbReference type="NCBI Taxonomy" id="48144"/>
    <lineage>
        <taxon>Eukaryota</taxon>
        <taxon>Metazoa</taxon>
        <taxon>Ecdysozoa</taxon>
        <taxon>Arthropoda</taxon>
        <taxon>Crustacea</taxon>
        <taxon>Multicrustacea</taxon>
        <taxon>Malacostraca</taxon>
        <taxon>Eumalacostraca</taxon>
        <taxon>Eucarida</taxon>
        <taxon>Euphausiacea</taxon>
        <taxon>Euphausiidae</taxon>
        <taxon>Meganyctiphanes</taxon>
    </lineage>
</organism>
<dbReference type="CDD" id="cd00041">
    <property type="entry name" value="CUB"/>
    <property type="match status" value="1"/>
</dbReference>
<evidence type="ECO:0000259" key="7">
    <source>
        <dbReference type="PROSITE" id="PS01180"/>
    </source>
</evidence>
<dbReference type="PANTHER" id="PTHR24251:SF37">
    <property type="entry name" value="CUB DOMAIN-CONTAINING PROTEIN"/>
    <property type="match status" value="1"/>
</dbReference>
<dbReference type="Gene3D" id="2.60.120.290">
    <property type="entry name" value="Spermadhesin, CUB domain"/>
    <property type="match status" value="1"/>
</dbReference>
<feature type="chain" id="PRO_5043506168" description="CUB domain-containing protein" evidence="6">
    <location>
        <begin position="29"/>
        <end position="237"/>
    </location>
</feature>
<keyword evidence="1" id="KW-0677">Repeat</keyword>
<keyword evidence="5" id="KW-0472">Membrane</keyword>
<feature type="signal peptide" evidence="6">
    <location>
        <begin position="1"/>
        <end position="28"/>
    </location>
</feature>
<dbReference type="InterPro" id="IPR035914">
    <property type="entry name" value="Sperma_CUB_dom_sf"/>
</dbReference>
<dbReference type="InterPro" id="IPR000859">
    <property type="entry name" value="CUB_dom"/>
</dbReference>
<evidence type="ECO:0000313" key="8">
    <source>
        <dbReference type="EMBL" id="CAL4073804.1"/>
    </source>
</evidence>
<feature type="domain" description="CUB" evidence="7">
    <location>
        <begin position="34"/>
        <end position="145"/>
    </location>
</feature>
<dbReference type="Pfam" id="PF00431">
    <property type="entry name" value="CUB"/>
    <property type="match status" value="1"/>
</dbReference>
<evidence type="ECO:0000256" key="2">
    <source>
        <dbReference type="ARBA" id="ARBA00023157"/>
    </source>
</evidence>
<dbReference type="Proteomes" id="UP001497623">
    <property type="component" value="Unassembled WGS sequence"/>
</dbReference>
<evidence type="ECO:0000256" key="1">
    <source>
        <dbReference type="ARBA" id="ARBA00022737"/>
    </source>
</evidence>
<dbReference type="PANTHER" id="PTHR24251">
    <property type="entry name" value="OVOCHYMASE-RELATED"/>
    <property type="match status" value="1"/>
</dbReference>
<evidence type="ECO:0000256" key="3">
    <source>
        <dbReference type="PROSITE-ProRule" id="PRU00059"/>
    </source>
</evidence>
<sequence length="237" mass="26296">MLILICIMSQRHCLTLLLTGIMLSVSASRKTSECGDQDLFITDSGKFQYPTPNTGQNYPNKDKCIWNIETSGGSIELYFTQLDTEEYCDTVVIRDGDFHESSLLGNFSGNTLPGSVKTTKNKAYIKFTSGKTNTGKGFILNWKPVDSSSTSPESDASSAKDAGIAPWKLYTTIGVFLFIVAVMTAIIFVMFRQRNSSTENQQNDTLSENVILPENPPDVNQGIYLEPLQDVYEEVPR</sequence>
<dbReference type="SMART" id="SM00042">
    <property type="entry name" value="CUB"/>
    <property type="match status" value="1"/>
</dbReference>
<protein>
    <recommendedName>
        <fullName evidence="7">CUB domain-containing protein</fullName>
    </recommendedName>
</protein>
<keyword evidence="5" id="KW-1133">Transmembrane helix</keyword>
<feature type="transmembrane region" description="Helical" evidence="5">
    <location>
        <begin position="167"/>
        <end position="191"/>
    </location>
</feature>
<comment type="caution">
    <text evidence="8">The sequence shown here is derived from an EMBL/GenBank/DDBJ whole genome shotgun (WGS) entry which is preliminary data.</text>
</comment>
<dbReference type="PROSITE" id="PS01180">
    <property type="entry name" value="CUB"/>
    <property type="match status" value="1"/>
</dbReference>
<name>A0AAV2Q6U2_MEGNR</name>
<evidence type="ECO:0000256" key="5">
    <source>
        <dbReference type="SAM" id="Phobius"/>
    </source>
</evidence>
<comment type="caution">
    <text evidence="3">Lacks conserved residue(s) required for the propagation of feature annotation.</text>
</comment>
<gene>
    <name evidence="8" type="ORF">MNOR_LOCUS9291</name>
</gene>
<keyword evidence="9" id="KW-1185">Reference proteome</keyword>
<dbReference type="SUPFAM" id="SSF49854">
    <property type="entry name" value="Spermadhesin, CUB domain"/>
    <property type="match status" value="1"/>
</dbReference>
<keyword evidence="6" id="KW-0732">Signal</keyword>
<proteinExistence type="predicted"/>
<feature type="non-terminal residue" evidence="8">
    <location>
        <position position="237"/>
    </location>
</feature>
<accession>A0AAV2Q6U2</accession>